<reference evidence="1 2" key="1">
    <citation type="journal article" date="2016" name="Nat. Commun.">
        <title>Thousands of microbial genomes shed light on interconnected biogeochemical processes in an aquifer system.</title>
        <authorList>
            <person name="Anantharaman K."/>
            <person name="Brown C.T."/>
            <person name="Hug L.A."/>
            <person name="Sharon I."/>
            <person name="Castelle C.J."/>
            <person name="Probst A.J."/>
            <person name="Thomas B.C."/>
            <person name="Singh A."/>
            <person name="Wilkins M.J."/>
            <person name="Karaoz U."/>
            <person name="Brodie E.L."/>
            <person name="Williams K.H."/>
            <person name="Hubbard S.S."/>
            <person name="Banfield J.F."/>
        </authorList>
    </citation>
    <scope>NUCLEOTIDE SEQUENCE [LARGE SCALE GENOMIC DNA]</scope>
</reference>
<evidence type="ECO:0000313" key="1">
    <source>
        <dbReference type="EMBL" id="OGG78450.1"/>
    </source>
</evidence>
<name>A0A1F6EXU6_9BACT</name>
<evidence type="ECO:0000313" key="2">
    <source>
        <dbReference type="Proteomes" id="UP000178811"/>
    </source>
</evidence>
<organism evidence="1 2">
    <name type="scientific">Candidatus Kaiserbacteria bacterium RIFCSPLOWO2_01_FULL_52_12b</name>
    <dbReference type="NCBI Taxonomy" id="1798509"/>
    <lineage>
        <taxon>Bacteria</taxon>
        <taxon>Candidatus Kaiseribacteriota</taxon>
    </lineage>
</organism>
<dbReference type="AlphaFoldDB" id="A0A1F6EXU6"/>
<dbReference type="EMBL" id="MFLW01000008">
    <property type="protein sequence ID" value="OGG78450.1"/>
    <property type="molecule type" value="Genomic_DNA"/>
</dbReference>
<proteinExistence type="predicted"/>
<protein>
    <submittedName>
        <fullName evidence="1">Uncharacterized protein</fullName>
    </submittedName>
</protein>
<comment type="caution">
    <text evidence="1">The sequence shown here is derived from an EMBL/GenBank/DDBJ whole genome shotgun (WGS) entry which is preliminary data.</text>
</comment>
<accession>A0A1F6EXU6</accession>
<sequence>MRDWFALLALASVALVGIVVWNVWAFKTVADGGSIGAPAAKTSSATDQSMLNAVHELLQNRAAEEAKYAMGVYRYTDPSH</sequence>
<dbReference type="Proteomes" id="UP000178811">
    <property type="component" value="Unassembled WGS sequence"/>
</dbReference>
<gene>
    <name evidence="1" type="ORF">A3A36_02020</name>
</gene>